<feature type="compositionally biased region" description="Polar residues" evidence="4">
    <location>
        <begin position="1424"/>
        <end position="1436"/>
    </location>
</feature>
<dbReference type="Proteomes" id="UP000410492">
    <property type="component" value="Unassembled WGS sequence"/>
</dbReference>
<evidence type="ECO:0000256" key="2">
    <source>
        <dbReference type="ARBA" id="ARBA00022490"/>
    </source>
</evidence>
<feature type="region of interest" description="Disordered" evidence="4">
    <location>
        <begin position="1633"/>
        <end position="1664"/>
    </location>
</feature>
<evidence type="ECO:0000256" key="4">
    <source>
        <dbReference type="SAM" id="MobiDB-lite"/>
    </source>
</evidence>
<feature type="region of interest" description="Disordered" evidence="4">
    <location>
        <begin position="629"/>
        <end position="667"/>
    </location>
</feature>
<sequence>MASGSKDDDAISKHVLDYYQRYSRNRHLPKYFTGASVSYLPEIRGESDSEYPPHGNPLIVVTCEEKGDTSGASSVLSNKKLEWDNGADIGYENCEGTGLKRSSSLPAVLDIVTSPHASFATGLSCSSGSELKIVILDSSSENNVAAPKPESSTSSSLHEDEKKLLSSSSSSSSAHPEKKVQHSSGSSSSRKDEKPAPGTSSHTSSSGRNIRDFMNTLSFLKQKIGVPDAHSTPHEDAERKNVQHYYSETPVLSTAQKPVRRLTEVNVLKNDESQDTKTVMRPNQKVITLCFTKPISVECVGEPKPEREKDIGVIHSNIGIQTDEISEKELIKIISRSQSCLNQSVLFYKHADNKNESSSQTDSDQLGSNCDSFEYIRGRNVTPRSKSSTENIQAEITKKSPRSKCSRDRDVECERVHVEVKKSAGQHQIETLNASSDSQCSENGIGNEEVEKSIHLIQKLIKSKKYDPTTKKRYIKKLIKKISESKFMEESSTSSELFFPKKSGIPKKPQHNTPSTETSSEPPQEASLHPTDYSWLPANKPHTLSPRKSPCEAGLKSSPKKKDSETKMYAKVIKEDLKLQTKKKLSKANVCHQDVHAIHNLSSPTDIIPVDARDMRKNLFTLTNNEFSVNRETESSKTKSSDNVSMEKHYESASSQKSYRDWKDDKTNSEKGFEDIRFVGDGDYLTNWASKERAYQINWINDEICHLGKLKNLLESQPGEAGTSSGSRSTGSQRITSVYQVSRESCIRGEKQPKKYVIETQFDPKDGEPKSYMLDGKRYFVEEGNMASRPRQVLGDIEVSSSDTTMNIKVTAFCETCKRSPCVCAVKSKHRASTSETSRQHVYSSEICISCHTTPCICKKSTGAIPKKCTECNLYPCGCVVCKDSYFGQFIPAKRPGTSKAPQEIHAPKKACANSGETSERYNSLKRVFENCSCTSTKCTCDFVDKLLKHFDVGRDQDLNKHVCTCKDQKVQAQSEMKSEELQTRIIGEDKDIQTYKKVHFANGKPLCDVASQQSEDDIRQFDSKINQTNRRELGDKDEETATDRVGVLETVTQTNGIQNISRETQSEQTKTIGIKTQTDSSVFNLKDKAINTLPRAKHYHTGSQSEAADKTLVSTGTDSSLKPEYVDADSQYDKRKIVDTETLVYAPESVSYELIMVEPEPLYAPPVLKEIQDEAVNTTPRPEIHHKSTQFEAKETLQRVMTNVRDTGVNSNDVPGVKASVSYQFPETRQTGKNQCISTIHDVSVRGIQTKRMEREFQTQTEIVPVTNEEQDTCSFQHVAQTQTKDTTESADKGTQSTHYGQRAVKAVQVPQNHEQIVQAMISKENTLKNTRAVQARKEKEDGTQVQVLQDFSTNSTQAVHSEPRITQAIQTPQVHEHGAQIRKSQDSSAKGTQATYRDQRDVQAVQAPQVQDGGVQVRSRQDSSTKSTQATLQQELLGVPQTPQGTQTMAAPPSRYRDKQHGESQTTSHLQFPESRDAVPKTQQTDIGHQYVHTQTQNILDPVAKATQPTESYQQDAYIQTVGIMDPANKVIQAEKYESVSQIQTEGLRDSSTIGVQPTQDLQRVGQTQTASIRGPASKIVQAYQPGTICQTQTEVPTMSLTTDAQNFQKVSQTQTRGVDESVDEQIKDTREYQKAKQTQTSEDRQTSPKEVYTGQKSVDTHTRSKGGLVKEIQVTTYTDAKIQAHTYPRSTAGKKIKFVGSDSEMNRLRSNLKNVACMCACRDEKPLETSSEGSEQALRRVKTVKNKKTETDKEKGRVHIVEDRRSEPELIGRRPVTLKNRSVETDKQRSTVGTCRCGFTDRVYLKDEAVQIRKKDTPEEVSYRNFSASSNGTTESTTITSTPPSYTVPPSLLTCICCDRRTTSDNVSVFTNNSREYFLCCSCVKKRPILTSICYTGPDRQSLLTSTAGPSSTFTRTESVEEFCTCIKPYRPKNSDYCSHCRNRLRKTTRNKGGIAYTLTLECDSSDRFKVKKRRKKPLEEIRVKIPCPYNRKKYKDRENLQRKSSHIKGGLSSDKNDSGDTNKSADTNSNNNTESRSTNGTYKIDSSTADSKEDKPKRPSTLQEYLKLNRPDFIDSAEFRRNVVNNSKVDRIKNKDEIKLRFFEENMNTTDPNIKTRLFSEREMKEITKRNYKKLPEVQLRAVHNKELKLKTADRFIKDMLAKKIQGSVLKGRRNFPIDRHVINLKK</sequence>
<feature type="compositionally biased region" description="Polar residues" evidence="4">
    <location>
        <begin position="511"/>
        <end position="522"/>
    </location>
</feature>
<feature type="region of interest" description="Disordered" evidence="4">
    <location>
        <begin position="141"/>
        <end position="209"/>
    </location>
</feature>
<dbReference type="InterPro" id="IPR029299">
    <property type="entry name" value="ALMS_motif"/>
</dbReference>
<evidence type="ECO:0000256" key="1">
    <source>
        <dbReference type="ARBA" id="ARBA00004300"/>
    </source>
</evidence>
<evidence type="ECO:0000259" key="5">
    <source>
        <dbReference type="Pfam" id="PF15309"/>
    </source>
</evidence>
<feature type="compositionally biased region" description="Low complexity" evidence="4">
    <location>
        <begin position="1832"/>
        <end position="1847"/>
    </location>
</feature>
<keyword evidence="2" id="KW-0963">Cytoplasm</keyword>
<name>A0A653BVJ1_CALMS</name>
<dbReference type="EMBL" id="CAACVG010005850">
    <property type="protein sequence ID" value="VEN39645.1"/>
    <property type="molecule type" value="Genomic_DNA"/>
</dbReference>
<accession>A0A653BVJ1</accession>
<feature type="compositionally biased region" description="Low complexity" evidence="4">
    <location>
        <begin position="2031"/>
        <end position="2043"/>
    </location>
</feature>
<feature type="region of interest" description="Disordered" evidence="4">
    <location>
        <begin position="1996"/>
        <end position="2064"/>
    </location>
</feature>
<reference evidence="6 7" key="1">
    <citation type="submission" date="2019-01" db="EMBL/GenBank/DDBJ databases">
        <authorList>
            <person name="Sayadi A."/>
        </authorList>
    </citation>
    <scope>NUCLEOTIDE SEQUENCE [LARGE SCALE GENOMIC DNA]</scope>
</reference>
<feature type="region of interest" description="Disordered" evidence="4">
    <location>
        <begin position="1826"/>
        <end position="1847"/>
    </location>
</feature>
<evidence type="ECO:0000256" key="3">
    <source>
        <dbReference type="ARBA" id="ARBA00023212"/>
    </source>
</evidence>
<protein>
    <recommendedName>
        <fullName evidence="5">ALMS motif domain-containing protein</fullName>
    </recommendedName>
</protein>
<feature type="compositionally biased region" description="Polar residues" evidence="4">
    <location>
        <begin position="198"/>
        <end position="208"/>
    </location>
</feature>
<comment type="subcellular location">
    <subcellularLocation>
        <location evidence="1">Cytoplasm</location>
        <location evidence="1">Cytoskeleton</location>
        <location evidence="1">Microtubule organizing center</location>
        <location evidence="1">Centrosome</location>
    </subcellularLocation>
</comment>
<feature type="compositionally biased region" description="Polar residues" evidence="4">
    <location>
        <begin position="2044"/>
        <end position="2053"/>
    </location>
</feature>
<evidence type="ECO:0000313" key="6">
    <source>
        <dbReference type="EMBL" id="VEN39645.1"/>
    </source>
</evidence>
<evidence type="ECO:0000313" key="7">
    <source>
        <dbReference type="Proteomes" id="UP000410492"/>
    </source>
</evidence>
<feature type="region of interest" description="Disordered" evidence="4">
    <location>
        <begin position="1735"/>
        <end position="1759"/>
    </location>
</feature>
<feature type="compositionally biased region" description="Basic and acidic residues" evidence="4">
    <location>
        <begin position="1376"/>
        <end position="1387"/>
    </location>
</feature>
<proteinExistence type="predicted"/>
<feature type="region of interest" description="Disordered" evidence="4">
    <location>
        <begin position="498"/>
        <end position="566"/>
    </location>
</feature>
<feature type="domain" description="ALMS motif" evidence="5">
    <location>
        <begin position="2064"/>
        <end position="2176"/>
    </location>
</feature>
<gene>
    <name evidence="6" type="ORF">CALMAC_LOCUS4103</name>
</gene>
<feature type="compositionally biased region" description="Basic and acidic residues" evidence="4">
    <location>
        <begin position="629"/>
        <end position="651"/>
    </location>
</feature>
<feature type="compositionally biased region" description="Polar residues" evidence="4">
    <location>
        <begin position="1102"/>
        <end position="1120"/>
    </location>
</feature>
<feature type="region of interest" description="Disordered" evidence="4">
    <location>
        <begin position="1374"/>
        <end position="1486"/>
    </location>
</feature>
<feature type="compositionally biased region" description="Basic and acidic residues" evidence="4">
    <location>
        <begin position="1750"/>
        <end position="1759"/>
    </location>
</feature>
<feature type="compositionally biased region" description="Polar residues" evidence="4">
    <location>
        <begin position="1388"/>
        <end position="1398"/>
    </location>
</feature>
<feature type="compositionally biased region" description="Basic and acidic residues" evidence="4">
    <location>
        <begin position="658"/>
        <end position="667"/>
    </location>
</feature>
<keyword evidence="3" id="KW-0206">Cytoskeleton</keyword>
<dbReference type="OrthoDB" id="2448405at2759"/>
<dbReference type="GO" id="GO:0005813">
    <property type="term" value="C:centrosome"/>
    <property type="evidence" value="ECO:0007669"/>
    <property type="project" value="UniProtKB-SubCell"/>
</dbReference>
<dbReference type="Pfam" id="PF15309">
    <property type="entry name" value="ALMS_motif"/>
    <property type="match status" value="1"/>
</dbReference>
<keyword evidence="7" id="KW-1185">Reference proteome</keyword>
<feature type="compositionally biased region" description="Low complexity" evidence="4">
    <location>
        <begin position="1404"/>
        <end position="1419"/>
    </location>
</feature>
<feature type="region of interest" description="Disordered" evidence="4">
    <location>
        <begin position="1098"/>
        <end position="1120"/>
    </location>
</feature>
<organism evidence="6 7">
    <name type="scientific">Callosobruchus maculatus</name>
    <name type="common">Southern cowpea weevil</name>
    <name type="synonym">Pulse bruchid</name>
    <dbReference type="NCBI Taxonomy" id="64391"/>
    <lineage>
        <taxon>Eukaryota</taxon>
        <taxon>Metazoa</taxon>
        <taxon>Ecdysozoa</taxon>
        <taxon>Arthropoda</taxon>
        <taxon>Hexapoda</taxon>
        <taxon>Insecta</taxon>
        <taxon>Pterygota</taxon>
        <taxon>Neoptera</taxon>
        <taxon>Endopterygota</taxon>
        <taxon>Coleoptera</taxon>
        <taxon>Polyphaga</taxon>
        <taxon>Cucujiformia</taxon>
        <taxon>Chrysomeloidea</taxon>
        <taxon>Chrysomelidae</taxon>
        <taxon>Bruchinae</taxon>
        <taxon>Bruchini</taxon>
        <taxon>Callosobruchus</taxon>
    </lineage>
</organism>